<evidence type="ECO:0008006" key="4">
    <source>
        <dbReference type="Google" id="ProtNLM"/>
    </source>
</evidence>
<evidence type="ECO:0000256" key="1">
    <source>
        <dbReference type="SAM" id="Phobius"/>
    </source>
</evidence>
<evidence type="ECO:0000313" key="2">
    <source>
        <dbReference type="EMBL" id="TKA04798.1"/>
    </source>
</evidence>
<sequence>MHNTSDISAGASVRQEPAATPATPAALHRGITLLAVISLFIGTRGDWSTAMAVRPAVGGVITLAYAGILILGILALTMRTRTALTRVDAGALLLGIVLALCSYALSHAPNDETVLMTQATHELVHGHLVYGQEWPWVFEHSHVGVTKTMSGGADYSFAYPPLAVLLNAPVYALIGAKAVTLVPTALLVLGAVALWVLLPAPWRSAATAVCLGFPMLKGYAAMGYPAIPALVLLIPVVVRWPRIGTGGRLSRADIVRACCLGAACATQQLPWFLAPFLLAGLYAVRRGELPARAALAVVARFTGITVVVALAANAYFIAQSPGAWLRGLALPFTQHGILHGQGIMGISYYFRDGSDRLDFYSYGSMLLAAGLLGVFVLFVRRLGAAATVLPWCAFYLATRSQDGYYLMMTPLWVAAAATAPVTAFESAWQPRLPFPRRPAVSAALAAAVLLPAVACVAVAAGSGPPIRLAVGGVRADGTGITSLTVRATNTGGTALAPHFATSTSESASGYWTVRSGPAVLRPHQSAHYVLVPGAGPFPVPHRARLRVRLRVFTDRPQTLSSTDIHVPKR</sequence>
<dbReference type="RefSeq" id="WP_136728145.1">
    <property type="nucleotide sequence ID" value="NZ_SUMC01000047.1"/>
</dbReference>
<feature type="transmembrane region" description="Helical" evidence="1">
    <location>
        <begin position="362"/>
        <end position="383"/>
    </location>
</feature>
<feature type="transmembrane region" description="Helical" evidence="1">
    <location>
        <begin position="157"/>
        <end position="174"/>
    </location>
</feature>
<evidence type="ECO:0000313" key="3">
    <source>
        <dbReference type="Proteomes" id="UP000305778"/>
    </source>
</evidence>
<reference evidence="2 3" key="1">
    <citation type="submission" date="2019-04" db="EMBL/GenBank/DDBJ databases">
        <title>Streptomyces oryziradicis sp. nov., a novel actinomycete isolated from rhizosphere soil of rice (Oryza sativa L.).</title>
        <authorList>
            <person name="Li C."/>
        </authorList>
    </citation>
    <scope>NUCLEOTIDE SEQUENCE [LARGE SCALE GENOMIC DNA]</scope>
    <source>
        <strain evidence="2 3">NEAU-C40</strain>
    </source>
</reference>
<dbReference type="EMBL" id="SUMC01000047">
    <property type="protein sequence ID" value="TKA04798.1"/>
    <property type="molecule type" value="Genomic_DNA"/>
</dbReference>
<feature type="transmembrane region" description="Helical" evidence="1">
    <location>
        <begin position="404"/>
        <end position="424"/>
    </location>
</feature>
<protein>
    <recommendedName>
        <fullName evidence="4">DUF2029 domain-containing protein</fullName>
    </recommendedName>
</protein>
<dbReference type="Proteomes" id="UP000305778">
    <property type="component" value="Unassembled WGS sequence"/>
</dbReference>
<feature type="transmembrane region" description="Helical" evidence="1">
    <location>
        <begin position="89"/>
        <end position="106"/>
    </location>
</feature>
<dbReference type="OrthoDB" id="3277249at2"/>
<keyword evidence="3" id="KW-1185">Reference proteome</keyword>
<keyword evidence="1" id="KW-1133">Transmembrane helix</keyword>
<proteinExistence type="predicted"/>
<feature type="transmembrane region" description="Helical" evidence="1">
    <location>
        <begin position="56"/>
        <end position="77"/>
    </location>
</feature>
<name>A0A4U0S8N4_9ACTN</name>
<dbReference type="AlphaFoldDB" id="A0A4U0S8N4"/>
<feature type="transmembrane region" description="Helical" evidence="1">
    <location>
        <begin position="439"/>
        <end position="460"/>
    </location>
</feature>
<feature type="transmembrane region" description="Helical" evidence="1">
    <location>
        <begin position="294"/>
        <end position="316"/>
    </location>
</feature>
<keyword evidence="1" id="KW-0472">Membrane</keyword>
<organism evidence="2 3">
    <name type="scientific">Actinacidiphila oryziradicis</name>
    <dbReference type="NCBI Taxonomy" id="2571141"/>
    <lineage>
        <taxon>Bacteria</taxon>
        <taxon>Bacillati</taxon>
        <taxon>Actinomycetota</taxon>
        <taxon>Actinomycetes</taxon>
        <taxon>Kitasatosporales</taxon>
        <taxon>Streptomycetaceae</taxon>
        <taxon>Actinacidiphila</taxon>
    </lineage>
</organism>
<comment type="caution">
    <text evidence="2">The sequence shown here is derived from an EMBL/GenBank/DDBJ whole genome shotgun (WGS) entry which is preliminary data.</text>
</comment>
<accession>A0A4U0S8N4</accession>
<feature type="transmembrane region" description="Helical" evidence="1">
    <location>
        <begin position="181"/>
        <end position="198"/>
    </location>
</feature>
<feature type="transmembrane region" description="Helical" evidence="1">
    <location>
        <begin position="218"/>
        <end position="238"/>
    </location>
</feature>
<keyword evidence="1" id="KW-0812">Transmembrane</keyword>
<feature type="transmembrane region" description="Helical" evidence="1">
    <location>
        <begin position="328"/>
        <end position="350"/>
    </location>
</feature>
<gene>
    <name evidence="2" type="ORF">FCI23_34715</name>
</gene>